<sequence>MVGWVLPVLGRVVHGCGAQDGGDRDAGGGGRSASFCCLLASFLLQSGEGNRDTYKAAMTKTPQSSKRSRKLRCSFRMGQTGSTSTKTSVVMFKTAYAIQDFSESMQVAPESRIHAPWIGAHSKMVAAMLPMLYPTMTDKRVKAAERKFLDTNMRRHSKMTETLLRHTVTLYGVRAMKYHFRAPSNSARLRSALCMP</sequence>
<name>A0ACB7NU81_9PEZI</name>
<reference evidence="1 2" key="1">
    <citation type="journal article" date="2021" name="Nat. Commun.">
        <title>Genetic determinants of endophytism in the Arabidopsis root mycobiome.</title>
        <authorList>
            <person name="Mesny F."/>
            <person name="Miyauchi S."/>
            <person name="Thiergart T."/>
            <person name="Pickel B."/>
            <person name="Atanasova L."/>
            <person name="Karlsson M."/>
            <person name="Huettel B."/>
            <person name="Barry K.W."/>
            <person name="Haridas S."/>
            <person name="Chen C."/>
            <person name="Bauer D."/>
            <person name="Andreopoulos W."/>
            <person name="Pangilinan J."/>
            <person name="LaButti K."/>
            <person name="Riley R."/>
            <person name="Lipzen A."/>
            <person name="Clum A."/>
            <person name="Drula E."/>
            <person name="Henrissat B."/>
            <person name="Kohler A."/>
            <person name="Grigoriev I.V."/>
            <person name="Martin F.M."/>
            <person name="Hacquard S."/>
        </authorList>
    </citation>
    <scope>NUCLEOTIDE SEQUENCE [LARGE SCALE GENOMIC DNA]</scope>
    <source>
        <strain evidence="1 2">MPI-SDFR-AT-0079</strain>
    </source>
</reference>
<protein>
    <submittedName>
        <fullName evidence="1">Uncharacterized protein</fullName>
    </submittedName>
</protein>
<comment type="caution">
    <text evidence="1">The sequence shown here is derived from an EMBL/GenBank/DDBJ whole genome shotgun (WGS) entry which is preliminary data.</text>
</comment>
<keyword evidence="2" id="KW-1185">Reference proteome</keyword>
<dbReference type="Proteomes" id="UP000724584">
    <property type="component" value="Unassembled WGS sequence"/>
</dbReference>
<accession>A0ACB7NU81</accession>
<evidence type="ECO:0000313" key="1">
    <source>
        <dbReference type="EMBL" id="KAH6613396.1"/>
    </source>
</evidence>
<evidence type="ECO:0000313" key="2">
    <source>
        <dbReference type="Proteomes" id="UP000724584"/>
    </source>
</evidence>
<dbReference type="EMBL" id="JAGIZQ010000008">
    <property type="protein sequence ID" value="KAH6613396.1"/>
    <property type="molecule type" value="Genomic_DNA"/>
</dbReference>
<gene>
    <name evidence="1" type="ORF">F5144DRAFT_587533</name>
</gene>
<organism evidence="1 2">
    <name type="scientific">Chaetomium tenue</name>
    <dbReference type="NCBI Taxonomy" id="1854479"/>
    <lineage>
        <taxon>Eukaryota</taxon>
        <taxon>Fungi</taxon>
        <taxon>Dikarya</taxon>
        <taxon>Ascomycota</taxon>
        <taxon>Pezizomycotina</taxon>
        <taxon>Sordariomycetes</taxon>
        <taxon>Sordariomycetidae</taxon>
        <taxon>Sordariales</taxon>
        <taxon>Chaetomiaceae</taxon>
        <taxon>Chaetomium</taxon>
    </lineage>
</organism>
<proteinExistence type="predicted"/>